<keyword evidence="1" id="KW-0378">Hydrolase</keyword>
<feature type="domain" description="Fibronectin type-III" evidence="5">
    <location>
        <begin position="800"/>
        <end position="883"/>
    </location>
</feature>
<dbReference type="Gene3D" id="2.70.98.70">
    <property type="match status" value="1"/>
</dbReference>
<feature type="chain" id="PRO_5039629669" description="Fibronectin type-III domain-containing protein" evidence="4">
    <location>
        <begin position="25"/>
        <end position="1321"/>
    </location>
</feature>
<dbReference type="EMBL" id="JAAGOA010000012">
    <property type="protein sequence ID" value="NEE01913.1"/>
    <property type="molecule type" value="Genomic_DNA"/>
</dbReference>
<feature type="domain" description="Fibronectin type-III" evidence="5">
    <location>
        <begin position="974"/>
        <end position="1069"/>
    </location>
</feature>
<organism evidence="6 7">
    <name type="scientific">Phytoactinopolyspora halotolerans</name>
    <dbReference type="NCBI Taxonomy" id="1981512"/>
    <lineage>
        <taxon>Bacteria</taxon>
        <taxon>Bacillati</taxon>
        <taxon>Actinomycetota</taxon>
        <taxon>Actinomycetes</taxon>
        <taxon>Jiangellales</taxon>
        <taxon>Jiangellaceae</taxon>
        <taxon>Phytoactinopolyspora</taxon>
    </lineage>
</organism>
<dbReference type="GO" id="GO:0000272">
    <property type="term" value="P:polysaccharide catabolic process"/>
    <property type="evidence" value="ECO:0007669"/>
    <property type="project" value="UniProtKB-KW"/>
</dbReference>
<dbReference type="RefSeq" id="WP_163740018.1">
    <property type="nucleotide sequence ID" value="NZ_JAAGOA010000012.1"/>
</dbReference>
<dbReference type="Gene3D" id="1.50.10.100">
    <property type="entry name" value="Chondroitin AC/alginate lyase"/>
    <property type="match status" value="1"/>
</dbReference>
<keyword evidence="1" id="KW-0326">Glycosidase</keyword>
<evidence type="ECO:0000256" key="3">
    <source>
        <dbReference type="SAM" id="MobiDB-lite"/>
    </source>
</evidence>
<feature type="domain" description="Fibronectin type-III" evidence="5">
    <location>
        <begin position="884"/>
        <end position="973"/>
    </location>
</feature>
<dbReference type="InterPro" id="IPR006311">
    <property type="entry name" value="TAT_signal"/>
</dbReference>
<evidence type="ECO:0000313" key="6">
    <source>
        <dbReference type="EMBL" id="NEE01913.1"/>
    </source>
</evidence>
<dbReference type="InterPro" id="IPR036116">
    <property type="entry name" value="FN3_sf"/>
</dbReference>
<dbReference type="PANTHER" id="PTHR47135">
    <property type="entry name" value="FIBRONECTIN TYPE III DOMAIN-CONTAINING PROTEIN 7"/>
    <property type="match status" value="1"/>
</dbReference>
<dbReference type="PROSITE" id="PS50853">
    <property type="entry name" value="FN3"/>
    <property type="match status" value="3"/>
</dbReference>
<dbReference type="SUPFAM" id="SSF48230">
    <property type="entry name" value="Chondroitin AC/alginate lyase"/>
    <property type="match status" value="1"/>
</dbReference>
<keyword evidence="4" id="KW-0732">Signal</keyword>
<dbReference type="InterPro" id="IPR003961">
    <property type="entry name" value="FN3_dom"/>
</dbReference>
<dbReference type="GO" id="GO:0016798">
    <property type="term" value="F:hydrolase activity, acting on glycosyl bonds"/>
    <property type="evidence" value="ECO:0007669"/>
    <property type="project" value="UniProtKB-KW"/>
</dbReference>
<keyword evidence="2" id="KW-0624">Polysaccharide degradation</keyword>
<dbReference type="InterPro" id="IPR008929">
    <property type="entry name" value="Chondroitin_lyas"/>
</dbReference>
<keyword evidence="2" id="KW-0119">Carbohydrate metabolism</keyword>
<accession>A0A6L9SA48</accession>
<evidence type="ECO:0000313" key="7">
    <source>
        <dbReference type="Proteomes" id="UP000475214"/>
    </source>
</evidence>
<dbReference type="PROSITE" id="PS51318">
    <property type="entry name" value="TAT"/>
    <property type="match status" value="1"/>
</dbReference>
<gene>
    <name evidence="6" type="ORF">G1H10_17200</name>
</gene>
<protein>
    <recommendedName>
        <fullName evidence="5">Fibronectin type-III domain-containing protein</fullName>
    </recommendedName>
</protein>
<comment type="caution">
    <text evidence="6">The sequence shown here is derived from an EMBL/GenBank/DDBJ whole genome shotgun (WGS) entry which is preliminary data.</text>
</comment>
<dbReference type="CDD" id="cd00063">
    <property type="entry name" value="FN3"/>
    <property type="match status" value="2"/>
</dbReference>
<dbReference type="SMART" id="SM00060">
    <property type="entry name" value="FN3"/>
    <property type="match status" value="4"/>
</dbReference>
<dbReference type="InterPro" id="IPR013783">
    <property type="entry name" value="Ig-like_fold"/>
</dbReference>
<feature type="signal peptide" evidence="4">
    <location>
        <begin position="1"/>
        <end position="24"/>
    </location>
</feature>
<proteinExistence type="predicted"/>
<dbReference type="Proteomes" id="UP000475214">
    <property type="component" value="Unassembled WGS sequence"/>
</dbReference>
<evidence type="ECO:0000256" key="1">
    <source>
        <dbReference type="ARBA" id="ARBA00023295"/>
    </source>
</evidence>
<sequence length="1321" mass="140562">MSRRRTVHSVVAGLAAVLVAGALAAPLQAASPPLVPGESVGHDPDEEWWEGITIPTEGVLPPQEVHPSQYVDTDGVELLRARVSGDAPDPHRHYAMAWGRLVEDADAAAAADGVDPADDVKTKAAKATSFAWLITREQRYLDAAVANLRAAFDTIVPTDQYVAQQMTNYALAYDWIAADIGPDDDAAIRAAVKRGADWLYTYLEDEGVRSHNHRSKAGAALGSWALAFSADPDAQAYLDRGLENMNRVFRYMFTKDGIYRDGAGYYWIFTILNSTPFMWQYRNASGVDLFPALQPAFEWQLKTVNPKGLMPPLDDGWSKVTWLNTVAAAYADTPTPLSESASLGELFQWQFFNSDWNAARYPDDWTGARNQFYGWPEEIALYDSTIAEVAPDEGTGTIDMDAGPRGGDTIFRSDWRMGDADTRWGYFSGVAMSNNHDHADGLQLLIDAENAVLARDNGYGPQRFGGRDGWKGPEHHNVVTADGSAVGDPTPTRGFLSGPMFGFAEKSAAYWDDQDATHTRAVAFPGSDYFVVLDRMAAESSKEWDAYWHVRGTLSGVANRRTWTTGDGPWGDPARLHALTVPADVETTLVTDRFNPYGTGTDTGFEGYPDPSTDVEETTGLRLSQEGTSADLLSVLVPAGLDDAEPRLEDLGTADALAARISADDYVDTVVAARSGSTAAAGDVVVDGALGWVRTTGGALAGYAMHDAVAVSWRGTVLASSSASVTLSADVSDPTRHTVEIADGPDTSYELSLAASPGRALERATLDGSAVPVDLADGRVSVEVSGGGELVLKYGAPHAAPAAPSGVTAQGHAGVIEVSWEPVDTATSYRVLRRGREIAEVAVPFYADRDLSDGEAYPYRVVAVNEVGRSRPSSAAIGTAGAQEPAAPDGLVAVASHRRVELGWLPVRDASSYDVLRATGDAELQPVAEGVTEPGWVDTDVSNGITYRYAVRAVNQIGTGPLSGVVEATPQTTPPGTPDGVRVSRAAGEVTLTWDGSARAESYHVLRGGLTDDDAEVVADGISATTWTDDDVEDGSGYTYRVVAVNDAGASEPSSTVSGVPGCSLTHEVGADGAVVEAERYSGRSGEYQLVDDLTRYGGRVASVPRGSEYKNNPDLWGRYDLEVTEAGRYHVAVLGHGESGSTDSVYISMDNSTPATVNLSVGDWFYRQSPIGFDLQPGFHTLLIKAREDGALVDRFVVYPDDSIPDEVRFSGTWTLPARPECGDGAGEPAAPETVTSVAAASEGDEVTVSWSGSRLAASYTVLRDGEVVVTDVTATTWTDSEVVDGAEYVVVASNAVGESAPSEPASVDGDGELRELLPE</sequence>
<keyword evidence="7" id="KW-1185">Reference proteome</keyword>
<feature type="region of interest" description="Disordered" evidence="3">
    <location>
        <begin position="1300"/>
        <end position="1321"/>
    </location>
</feature>
<reference evidence="6 7" key="1">
    <citation type="submission" date="2020-02" db="EMBL/GenBank/DDBJ databases">
        <authorList>
            <person name="Li X.-J."/>
            <person name="Han X.-M."/>
        </authorList>
    </citation>
    <scope>NUCLEOTIDE SEQUENCE [LARGE SCALE GENOMIC DNA]</scope>
    <source>
        <strain evidence="6 7">CCTCC AB 2017055</strain>
    </source>
</reference>
<evidence type="ECO:0000256" key="2">
    <source>
        <dbReference type="ARBA" id="ARBA00023326"/>
    </source>
</evidence>
<evidence type="ECO:0000256" key="4">
    <source>
        <dbReference type="SAM" id="SignalP"/>
    </source>
</evidence>
<dbReference type="Gene3D" id="2.60.40.10">
    <property type="entry name" value="Immunoglobulins"/>
    <property type="match status" value="4"/>
</dbReference>
<dbReference type="Gene3D" id="2.60.120.260">
    <property type="entry name" value="Galactose-binding domain-like"/>
    <property type="match status" value="1"/>
</dbReference>
<dbReference type="SUPFAM" id="SSF49265">
    <property type="entry name" value="Fibronectin type III"/>
    <property type="match status" value="3"/>
</dbReference>
<name>A0A6L9SA48_9ACTN</name>
<evidence type="ECO:0000259" key="5">
    <source>
        <dbReference type="PROSITE" id="PS50853"/>
    </source>
</evidence>